<evidence type="ECO:0000259" key="4">
    <source>
        <dbReference type="PROSITE" id="PS50949"/>
    </source>
</evidence>
<sequence length="226" mass="24969">MISTTMTSLDKEESPAHRAAAFIRGAILEARFAPGQRLVESELSSLTGLGRGPVREALRLLTAEGLVAIERNKGAVVARASKAMMVEVFEVRELLEGLAARRAALRAATSPHLESIERALDEESLRNVDDSGLILMEANEHLHQLVVDAAESPVIERVLVQMQLPELSSIFFRLMSPTIWRHSREDHIGILNTILKGDGEAAEQRMRAHVRRTAALFADLPDELLR</sequence>
<dbReference type="PROSITE" id="PS50949">
    <property type="entry name" value="HTH_GNTR"/>
    <property type="match status" value="1"/>
</dbReference>
<dbReference type="PANTHER" id="PTHR43537:SF49">
    <property type="entry name" value="TRANSCRIPTIONAL REGULATORY PROTEIN"/>
    <property type="match status" value="1"/>
</dbReference>
<reference evidence="5" key="1">
    <citation type="journal article" date="2010" name="PLoS ONE">
        <title>The genes coding for the conversion of carbazole to catechol are flanked by IS6100 elements in Sphingomonas sp. strain XLDN2-5.</title>
        <authorList>
            <person name="Gai Z."/>
            <person name="Wang X."/>
            <person name="Liu X."/>
            <person name="Tai C."/>
            <person name="Tang H."/>
            <person name="He X."/>
            <person name="Wu G."/>
            <person name="Deng Z."/>
            <person name="Xu P."/>
        </authorList>
    </citation>
    <scope>NUCLEOTIDE SEQUENCE</scope>
    <source>
        <strain evidence="5">XLDN2-5</strain>
    </source>
</reference>
<evidence type="ECO:0000256" key="1">
    <source>
        <dbReference type="ARBA" id="ARBA00023015"/>
    </source>
</evidence>
<dbReference type="Gene3D" id="1.20.120.530">
    <property type="entry name" value="GntR ligand-binding domain-like"/>
    <property type="match status" value="1"/>
</dbReference>
<feature type="domain" description="HTH gntR-type" evidence="4">
    <location>
        <begin position="13"/>
        <end position="80"/>
    </location>
</feature>
<gene>
    <name evidence="5" type="primary">carR</name>
</gene>
<dbReference type="Pfam" id="PF07729">
    <property type="entry name" value="FCD"/>
    <property type="match status" value="1"/>
</dbReference>
<dbReference type="CDD" id="cd07377">
    <property type="entry name" value="WHTH_GntR"/>
    <property type="match status" value="1"/>
</dbReference>
<dbReference type="SUPFAM" id="SSF48008">
    <property type="entry name" value="GntR ligand-binding domain-like"/>
    <property type="match status" value="1"/>
</dbReference>
<evidence type="ECO:0000313" key="5">
    <source>
        <dbReference type="EMBL" id="ADC31793.1"/>
    </source>
</evidence>
<evidence type="ECO:0000256" key="3">
    <source>
        <dbReference type="ARBA" id="ARBA00023163"/>
    </source>
</evidence>
<dbReference type="InterPro" id="IPR011711">
    <property type="entry name" value="GntR_C"/>
</dbReference>
<organism evidence="5">
    <name type="scientific">Sphingomonas sp. XLDN2-5</name>
    <dbReference type="NCBI Taxonomy" id="411925"/>
    <lineage>
        <taxon>Bacteria</taxon>
        <taxon>Pseudomonadati</taxon>
        <taxon>Pseudomonadota</taxon>
        <taxon>Alphaproteobacteria</taxon>
        <taxon>Sphingomonadales</taxon>
        <taxon>Sphingomonadaceae</taxon>
        <taxon>Sphingomonas</taxon>
    </lineage>
</organism>
<dbReference type="InterPro" id="IPR036390">
    <property type="entry name" value="WH_DNA-bd_sf"/>
</dbReference>
<proteinExistence type="predicted"/>
<dbReference type="InterPro" id="IPR008920">
    <property type="entry name" value="TF_FadR/GntR_C"/>
</dbReference>
<name>D5IGF9_9SPHN</name>
<dbReference type="InterPro" id="IPR036388">
    <property type="entry name" value="WH-like_DNA-bd_sf"/>
</dbReference>
<evidence type="ECO:0000256" key="2">
    <source>
        <dbReference type="ARBA" id="ARBA00023125"/>
    </source>
</evidence>
<dbReference type="GO" id="GO:0003677">
    <property type="term" value="F:DNA binding"/>
    <property type="evidence" value="ECO:0007669"/>
    <property type="project" value="UniProtKB-KW"/>
</dbReference>
<dbReference type="Pfam" id="PF00392">
    <property type="entry name" value="GntR"/>
    <property type="match status" value="1"/>
</dbReference>
<accession>D5IGF9</accession>
<dbReference type="GO" id="GO:0003700">
    <property type="term" value="F:DNA-binding transcription factor activity"/>
    <property type="evidence" value="ECO:0007669"/>
    <property type="project" value="InterPro"/>
</dbReference>
<dbReference type="AlphaFoldDB" id="D5IGF9"/>
<keyword evidence="3" id="KW-0804">Transcription</keyword>
<dbReference type="SMART" id="SM00895">
    <property type="entry name" value="FCD"/>
    <property type="match status" value="1"/>
</dbReference>
<keyword evidence="1" id="KW-0805">Transcription regulation</keyword>
<dbReference type="SMART" id="SM00345">
    <property type="entry name" value="HTH_GNTR"/>
    <property type="match status" value="1"/>
</dbReference>
<dbReference type="SUPFAM" id="SSF46785">
    <property type="entry name" value="Winged helix' DNA-binding domain"/>
    <property type="match status" value="1"/>
</dbReference>
<dbReference type="InterPro" id="IPR000524">
    <property type="entry name" value="Tscrpt_reg_HTH_GntR"/>
</dbReference>
<protein>
    <submittedName>
        <fullName evidence="5">CarR</fullName>
    </submittedName>
</protein>
<dbReference type="PANTHER" id="PTHR43537">
    <property type="entry name" value="TRANSCRIPTIONAL REGULATOR, GNTR FAMILY"/>
    <property type="match status" value="1"/>
</dbReference>
<dbReference type="EMBL" id="GU123624">
    <property type="protein sequence ID" value="ADC31793.1"/>
    <property type="molecule type" value="Genomic_DNA"/>
</dbReference>
<keyword evidence="2" id="KW-0238">DNA-binding</keyword>
<dbReference type="Gene3D" id="1.10.10.10">
    <property type="entry name" value="Winged helix-like DNA-binding domain superfamily/Winged helix DNA-binding domain"/>
    <property type="match status" value="1"/>
</dbReference>